<comment type="caution">
    <text evidence="1">The sequence shown here is derived from an EMBL/GenBank/DDBJ whole genome shotgun (WGS) entry which is preliminary data.</text>
</comment>
<protein>
    <submittedName>
        <fullName evidence="1">Uncharacterized protein</fullName>
    </submittedName>
</protein>
<proteinExistence type="predicted"/>
<evidence type="ECO:0000313" key="1">
    <source>
        <dbReference type="EMBL" id="GBE78868.1"/>
    </source>
</evidence>
<dbReference type="RefSeq" id="XP_027609781.1">
    <property type="nucleotide sequence ID" value="XM_027753980.1"/>
</dbReference>
<name>A0A401G9N3_9APHY</name>
<keyword evidence="2" id="KW-1185">Reference proteome</keyword>
<dbReference type="EMBL" id="BFAD01000002">
    <property type="protein sequence ID" value="GBE78868.1"/>
    <property type="molecule type" value="Genomic_DNA"/>
</dbReference>
<gene>
    <name evidence="1" type="ORF">SCP_0200650</name>
</gene>
<organism evidence="1 2">
    <name type="scientific">Sparassis crispa</name>
    <dbReference type="NCBI Taxonomy" id="139825"/>
    <lineage>
        <taxon>Eukaryota</taxon>
        <taxon>Fungi</taxon>
        <taxon>Dikarya</taxon>
        <taxon>Basidiomycota</taxon>
        <taxon>Agaricomycotina</taxon>
        <taxon>Agaricomycetes</taxon>
        <taxon>Polyporales</taxon>
        <taxon>Sparassidaceae</taxon>
        <taxon>Sparassis</taxon>
    </lineage>
</organism>
<dbReference type="InParanoid" id="A0A401G9N3"/>
<reference evidence="1 2" key="1">
    <citation type="journal article" date="2018" name="Sci. Rep.">
        <title>Genome sequence of the cauliflower mushroom Sparassis crispa (Hanabiratake) and its association with beneficial usage.</title>
        <authorList>
            <person name="Kiyama R."/>
            <person name="Furutani Y."/>
            <person name="Kawaguchi K."/>
            <person name="Nakanishi T."/>
        </authorList>
    </citation>
    <scope>NUCLEOTIDE SEQUENCE [LARGE SCALE GENOMIC DNA]</scope>
</reference>
<accession>A0A401G9N3</accession>
<evidence type="ECO:0000313" key="2">
    <source>
        <dbReference type="Proteomes" id="UP000287166"/>
    </source>
</evidence>
<sequence>MAIDHPGYVVYPSSTPGPFASTSTLGCLTRQLARYLDVPGAWFAKECVVDRAVHSLALMLPRFSSRSGSTFQSSPNVCPRYQVKPPAFGAPMVLRDVGRHSQRDGTSARLLYGTSVSKASFSKRSSVSSSQGGKGASRALTIPVKLVPIYVITEQLVDNRTGQLHDHSGNKRQGAPQYNTYRTVMLDKVYFQSSMLDTCKEP</sequence>
<dbReference type="AlphaFoldDB" id="A0A401G9N3"/>
<dbReference type="GeneID" id="38775785"/>
<dbReference type="Proteomes" id="UP000287166">
    <property type="component" value="Unassembled WGS sequence"/>
</dbReference>